<gene>
    <name evidence="1" type="ORF">EVA_15100</name>
</gene>
<sequence length="53" mass="5712">MGRLGINLRADAIISFMPSAVTAKSSLESISLALGPMKVLPWVVVQTRIPLDF</sequence>
<accession>J9G4Q0</accession>
<evidence type="ECO:0000313" key="1">
    <source>
        <dbReference type="EMBL" id="EJW96792.1"/>
    </source>
</evidence>
<dbReference type="EMBL" id="AMCI01005101">
    <property type="protein sequence ID" value="EJW96792.1"/>
    <property type="molecule type" value="Genomic_DNA"/>
</dbReference>
<proteinExistence type="predicted"/>
<name>J9G4Q0_9ZZZZ</name>
<protein>
    <submittedName>
        <fullName evidence="1">Uncharacterized protein</fullName>
    </submittedName>
</protein>
<organism evidence="1">
    <name type="scientific">gut metagenome</name>
    <dbReference type="NCBI Taxonomy" id="749906"/>
    <lineage>
        <taxon>unclassified sequences</taxon>
        <taxon>metagenomes</taxon>
        <taxon>organismal metagenomes</taxon>
    </lineage>
</organism>
<comment type="caution">
    <text evidence="1">The sequence shown here is derived from an EMBL/GenBank/DDBJ whole genome shotgun (WGS) entry which is preliminary data.</text>
</comment>
<reference evidence="1" key="1">
    <citation type="journal article" date="2012" name="PLoS ONE">
        <title>Gene sets for utilization of primary and secondary nutrition supplies in the distal gut of endangered iberian lynx.</title>
        <authorList>
            <person name="Alcaide M."/>
            <person name="Messina E."/>
            <person name="Richter M."/>
            <person name="Bargiela R."/>
            <person name="Peplies J."/>
            <person name="Huws S.A."/>
            <person name="Newbold C.J."/>
            <person name="Golyshin P.N."/>
            <person name="Simon M.A."/>
            <person name="Lopez G."/>
            <person name="Yakimov M.M."/>
            <person name="Ferrer M."/>
        </authorList>
    </citation>
    <scope>NUCLEOTIDE SEQUENCE</scope>
</reference>
<dbReference type="AlphaFoldDB" id="J9G4Q0"/>